<sequence>MSSFWKFRVAQDATSLFFHVTYDMTSYHLASVALHATSKPNKTSPSLSLCKGRNRPLGLLRHILRDVKMPFFSTSRQLQK</sequence>
<dbReference type="InParanoid" id="A0A2P5EN47"/>
<proteinExistence type="predicted"/>
<evidence type="ECO:0000313" key="1">
    <source>
        <dbReference type="EMBL" id="PON86980.1"/>
    </source>
</evidence>
<dbReference type="Proteomes" id="UP000237000">
    <property type="component" value="Unassembled WGS sequence"/>
</dbReference>
<protein>
    <submittedName>
        <fullName evidence="1">Uncharacterized protein</fullName>
    </submittedName>
</protein>
<dbReference type="EMBL" id="JXTC01000123">
    <property type="protein sequence ID" value="PON86980.1"/>
    <property type="molecule type" value="Genomic_DNA"/>
</dbReference>
<dbReference type="AlphaFoldDB" id="A0A2P5EN47"/>
<gene>
    <name evidence="1" type="ORF">TorRG33x02_172270</name>
</gene>
<accession>A0A2P5EN47</accession>
<reference evidence="2" key="1">
    <citation type="submission" date="2016-06" db="EMBL/GenBank/DDBJ databases">
        <title>Parallel loss of symbiosis genes in relatives of nitrogen-fixing non-legume Parasponia.</title>
        <authorList>
            <person name="Van Velzen R."/>
            <person name="Holmer R."/>
            <person name="Bu F."/>
            <person name="Rutten L."/>
            <person name="Van Zeijl A."/>
            <person name="Liu W."/>
            <person name="Santuari L."/>
            <person name="Cao Q."/>
            <person name="Sharma T."/>
            <person name="Shen D."/>
            <person name="Roswanjaya Y."/>
            <person name="Wardhani T."/>
            <person name="Kalhor M.S."/>
            <person name="Jansen J."/>
            <person name="Van den Hoogen J."/>
            <person name="Gungor B."/>
            <person name="Hartog M."/>
            <person name="Hontelez J."/>
            <person name="Verver J."/>
            <person name="Yang W.-C."/>
            <person name="Schijlen E."/>
            <person name="Repin R."/>
            <person name="Schilthuizen M."/>
            <person name="Schranz E."/>
            <person name="Heidstra R."/>
            <person name="Miyata K."/>
            <person name="Fedorova E."/>
            <person name="Kohlen W."/>
            <person name="Bisseling T."/>
            <person name="Smit S."/>
            <person name="Geurts R."/>
        </authorList>
    </citation>
    <scope>NUCLEOTIDE SEQUENCE [LARGE SCALE GENOMIC DNA]</scope>
    <source>
        <strain evidence="2">cv. RG33-2</strain>
    </source>
</reference>
<name>A0A2P5EN47_TREOI</name>
<organism evidence="1 2">
    <name type="scientific">Trema orientale</name>
    <name type="common">Charcoal tree</name>
    <name type="synonym">Celtis orientalis</name>
    <dbReference type="NCBI Taxonomy" id="63057"/>
    <lineage>
        <taxon>Eukaryota</taxon>
        <taxon>Viridiplantae</taxon>
        <taxon>Streptophyta</taxon>
        <taxon>Embryophyta</taxon>
        <taxon>Tracheophyta</taxon>
        <taxon>Spermatophyta</taxon>
        <taxon>Magnoliopsida</taxon>
        <taxon>eudicotyledons</taxon>
        <taxon>Gunneridae</taxon>
        <taxon>Pentapetalae</taxon>
        <taxon>rosids</taxon>
        <taxon>fabids</taxon>
        <taxon>Rosales</taxon>
        <taxon>Cannabaceae</taxon>
        <taxon>Trema</taxon>
    </lineage>
</organism>
<keyword evidence="2" id="KW-1185">Reference proteome</keyword>
<evidence type="ECO:0000313" key="2">
    <source>
        <dbReference type="Proteomes" id="UP000237000"/>
    </source>
</evidence>
<comment type="caution">
    <text evidence="1">The sequence shown here is derived from an EMBL/GenBank/DDBJ whole genome shotgun (WGS) entry which is preliminary data.</text>
</comment>